<protein>
    <submittedName>
        <fullName evidence="2">Uncharacterized protein</fullName>
    </submittedName>
</protein>
<sequence>MRALSIQKLLSYGIVILIFLFVYFLTNDILSKKNNDNETKSKSIKISEMSEFSKKIKTSSIIEMPAISNINESYGLRIFNEKGEFIDTKTIQLDDPKELQLYVSTINATSKNDSIGILVSLDGVFQQFLVDEDEVNKFYIYNTELPTMSSKNIPITIKNEDLVKQHRLDIIMLYYFDKLPNGAMKYIDFYVNSISFYINSSLDNINKKFSSDTTSLTKIPERFVGKVRDKGIRNVIDTLDLDKTNLSQPNAINAIPGEAKKLNIFGFGGKGKYATTIFLNNHPISFANSEKTLIYELDGSNIYNKNFEVNVPNENGKYPFYSITIPLDNSPFVFASQKFALEVQNPKSNTN</sequence>
<name>A0ABT6TM28_9BACL</name>
<dbReference type="EMBL" id="JAGRPV010000001">
    <property type="protein sequence ID" value="MDI4647318.1"/>
    <property type="molecule type" value="Genomic_DNA"/>
</dbReference>
<comment type="caution">
    <text evidence="2">The sequence shown here is derived from an EMBL/GenBank/DDBJ whole genome shotgun (WGS) entry which is preliminary data.</text>
</comment>
<feature type="transmembrane region" description="Helical" evidence="1">
    <location>
        <begin position="9"/>
        <end position="26"/>
    </location>
</feature>
<accession>A0ABT6TM28</accession>
<keyword evidence="1" id="KW-0472">Membrane</keyword>
<organism evidence="2 3">
    <name type="scientific">Cohnella hashimotonis</name>
    <dbReference type="NCBI Taxonomy" id="2826895"/>
    <lineage>
        <taxon>Bacteria</taxon>
        <taxon>Bacillati</taxon>
        <taxon>Bacillota</taxon>
        <taxon>Bacilli</taxon>
        <taxon>Bacillales</taxon>
        <taxon>Paenibacillaceae</taxon>
        <taxon>Cohnella</taxon>
    </lineage>
</organism>
<keyword evidence="3" id="KW-1185">Reference proteome</keyword>
<dbReference type="RefSeq" id="WP_282910090.1">
    <property type="nucleotide sequence ID" value="NZ_JAGRPV010000001.1"/>
</dbReference>
<keyword evidence="1" id="KW-1133">Transmembrane helix</keyword>
<dbReference type="Proteomes" id="UP001161691">
    <property type="component" value="Unassembled WGS sequence"/>
</dbReference>
<gene>
    <name evidence="2" type="ORF">KB449_20245</name>
</gene>
<evidence type="ECO:0000256" key="1">
    <source>
        <dbReference type="SAM" id="Phobius"/>
    </source>
</evidence>
<proteinExistence type="predicted"/>
<evidence type="ECO:0000313" key="3">
    <source>
        <dbReference type="Proteomes" id="UP001161691"/>
    </source>
</evidence>
<reference evidence="2" key="1">
    <citation type="submission" date="2023-04" db="EMBL/GenBank/DDBJ databases">
        <title>Comparative genomic analysis of Cohnella hashimotonis sp. nov., isolated from the International Space Station.</title>
        <authorList>
            <person name="Venkateswaran K."/>
            <person name="Simpson A."/>
        </authorList>
    </citation>
    <scope>NUCLEOTIDE SEQUENCE</scope>
    <source>
        <strain evidence="2">F6_2S_P_1</strain>
    </source>
</reference>
<evidence type="ECO:0000313" key="2">
    <source>
        <dbReference type="EMBL" id="MDI4647318.1"/>
    </source>
</evidence>
<keyword evidence="1" id="KW-0812">Transmembrane</keyword>